<dbReference type="PANTHER" id="PTHR43479">
    <property type="entry name" value="ACREF/ENVCD OPERON REPRESSOR-RELATED"/>
    <property type="match status" value="1"/>
</dbReference>
<dbReference type="Pfam" id="PF00440">
    <property type="entry name" value="TetR_N"/>
    <property type="match status" value="1"/>
</dbReference>
<evidence type="ECO:0000313" key="4">
    <source>
        <dbReference type="EMBL" id="KEZ85580.1"/>
    </source>
</evidence>
<dbReference type="InterPro" id="IPR009057">
    <property type="entry name" value="Homeodomain-like_sf"/>
</dbReference>
<dbReference type="Proteomes" id="UP000028542">
    <property type="component" value="Unassembled WGS sequence"/>
</dbReference>
<name>A0A084J9E6_9CLOT</name>
<dbReference type="Pfam" id="PF14278">
    <property type="entry name" value="TetR_C_8"/>
    <property type="match status" value="1"/>
</dbReference>
<accession>A0A084J9E6</accession>
<keyword evidence="1 2" id="KW-0238">DNA-binding</keyword>
<protein>
    <recommendedName>
        <fullName evidence="3">HTH tetR-type domain-containing protein</fullName>
    </recommendedName>
</protein>
<evidence type="ECO:0000259" key="3">
    <source>
        <dbReference type="PROSITE" id="PS50977"/>
    </source>
</evidence>
<dbReference type="InterPro" id="IPR050624">
    <property type="entry name" value="HTH-type_Tx_Regulator"/>
</dbReference>
<dbReference type="PANTHER" id="PTHR43479:SF7">
    <property type="entry name" value="TETR-FAMILY TRANSCRIPTIONAL REGULATOR"/>
    <property type="match status" value="1"/>
</dbReference>
<proteinExistence type="predicted"/>
<evidence type="ECO:0000313" key="5">
    <source>
        <dbReference type="Proteomes" id="UP000028542"/>
    </source>
</evidence>
<dbReference type="STRING" id="318464.IO99_13895"/>
<dbReference type="SUPFAM" id="SSF46689">
    <property type="entry name" value="Homeodomain-like"/>
    <property type="match status" value="1"/>
</dbReference>
<dbReference type="eggNOG" id="COG1309">
    <property type="taxonomic scope" value="Bacteria"/>
</dbReference>
<organism evidence="4 5">
    <name type="scientific">Clostridium sulfidigenes</name>
    <dbReference type="NCBI Taxonomy" id="318464"/>
    <lineage>
        <taxon>Bacteria</taxon>
        <taxon>Bacillati</taxon>
        <taxon>Bacillota</taxon>
        <taxon>Clostridia</taxon>
        <taxon>Eubacteriales</taxon>
        <taxon>Clostridiaceae</taxon>
        <taxon>Clostridium</taxon>
    </lineage>
</organism>
<dbReference type="InterPro" id="IPR039532">
    <property type="entry name" value="TetR_C_Firmicutes"/>
</dbReference>
<sequence>MRSKKENTKALIVDSFKKLMTQHSFDKITIKMITDEAKLIRPSFYNHFADKYELLEWICYKDIFEGATLLIDNKMFNETILFVLTRIENNKEFYVKAMKIEGQNSFESIIYKFLLKMFEELFSVLDIENMNFEGILTASEIANYYSRGLTYFLITWLKKGVQVPAHELAEKYYLLLSNSLEDIVFKPL</sequence>
<dbReference type="GO" id="GO:0003677">
    <property type="term" value="F:DNA binding"/>
    <property type="evidence" value="ECO:0007669"/>
    <property type="project" value="UniProtKB-UniRule"/>
</dbReference>
<comment type="caution">
    <text evidence="4">The sequence shown here is derived from an EMBL/GenBank/DDBJ whole genome shotgun (WGS) entry which is preliminary data.</text>
</comment>
<evidence type="ECO:0000256" key="2">
    <source>
        <dbReference type="PROSITE-ProRule" id="PRU00335"/>
    </source>
</evidence>
<evidence type="ECO:0000256" key="1">
    <source>
        <dbReference type="ARBA" id="ARBA00023125"/>
    </source>
</evidence>
<dbReference type="PROSITE" id="PS50977">
    <property type="entry name" value="HTH_TETR_2"/>
    <property type="match status" value="1"/>
</dbReference>
<keyword evidence="5" id="KW-1185">Reference proteome</keyword>
<reference evidence="4 5" key="1">
    <citation type="submission" date="2014-07" db="EMBL/GenBank/DDBJ databases">
        <title>Draft genome of Clostridium sulfidigenes 113A isolated from sediments associated with methane hydrate from Krishna Godavari basin.</title>
        <authorList>
            <person name="Honkalas V.S."/>
            <person name="Dabir A.P."/>
            <person name="Arora P."/>
            <person name="Dhakephalkar P.K."/>
        </authorList>
    </citation>
    <scope>NUCLEOTIDE SEQUENCE [LARGE SCALE GENOMIC DNA]</scope>
    <source>
        <strain evidence="4 5">113A</strain>
    </source>
</reference>
<dbReference type="Gene3D" id="1.10.357.10">
    <property type="entry name" value="Tetracycline Repressor, domain 2"/>
    <property type="match status" value="1"/>
</dbReference>
<dbReference type="InterPro" id="IPR001647">
    <property type="entry name" value="HTH_TetR"/>
</dbReference>
<dbReference type="AlphaFoldDB" id="A0A084J9E6"/>
<dbReference type="RefSeq" id="WP_035134231.1">
    <property type="nucleotide sequence ID" value="NZ_JPMD01000033.1"/>
</dbReference>
<dbReference type="EMBL" id="JPMD01000033">
    <property type="protein sequence ID" value="KEZ85580.1"/>
    <property type="molecule type" value="Genomic_DNA"/>
</dbReference>
<feature type="domain" description="HTH tetR-type" evidence="3">
    <location>
        <begin position="6"/>
        <end position="66"/>
    </location>
</feature>
<feature type="DNA-binding region" description="H-T-H motif" evidence="2">
    <location>
        <begin position="29"/>
        <end position="48"/>
    </location>
</feature>
<gene>
    <name evidence="4" type="ORF">IO99_13895</name>
</gene>